<feature type="chain" id="PRO_5002164539" description="ABC transporter domain-containing protein" evidence="9">
    <location>
        <begin position="20"/>
        <end position="997"/>
    </location>
</feature>
<dbReference type="InParanoid" id="A0A0C3FT56"/>
<dbReference type="OrthoDB" id="66620at2759"/>
<name>A0A0C3FT56_PILCF</name>
<keyword evidence="6 8" id="KW-1133">Transmembrane helix</keyword>
<dbReference type="PANTHER" id="PTHR48041:SF139">
    <property type="entry name" value="PROTEIN SCARLET"/>
    <property type="match status" value="1"/>
</dbReference>
<evidence type="ECO:0000256" key="9">
    <source>
        <dbReference type="SAM" id="SignalP"/>
    </source>
</evidence>
<dbReference type="InterPro" id="IPR003439">
    <property type="entry name" value="ABC_transporter-like_ATP-bd"/>
</dbReference>
<dbReference type="PROSITE" id="PS00211">
    <property type="entry name" value="ABC_TRANSPORTER_1"/>
    <property type="match status" value="1"/>
</dbReference>
<evidence type="ECO:0000256" key="5">
    <source>
        <dbReference type="ARBA" id="ARBA00022840"/>
    </source>
</evidence>
<dbReference type="GO" id="GO:0016020">
    <property type="term" value="C:membrane"/>
    <property type="evidence" value="ECO:0007669"/>
    <property type="project" value="UniProtKB-SubCell"/>
</dbReference>
<dbReference type="InterPro" id="IPR050352">
    <property type="entry name" value="ABCG_transporters"/>
</dbReference>
<dbReference type="PROSITE" id="PS50893">
    <property type="entry name" value="ABC_TRANSPORTER_2"/>
    <property type="match status" value="1"/>
</dbReference>
<dbReference type="InterPro" id="IPR017871">
    <property type="entry name" value="ABC_transporter-like_CS"/>
</dbReference>
<comment type="subcellular location">
    <subcellularLocation>
        <location evidence="1">Membrane</location>
        <topology evidence="1">Multi-pass membrane protein</topology>
    </subcellularLocation>
</comment>
<sequence length="997" mass="105717">MPSVWGLGYVLFFLGAVYGQIACDNYGSLNGSECSCPTGFGGTTCSQPGCNGTIFDGSQRPVASLSSGSPSFSNLTTSECTCQSGWTGTGCNVCQSASACQSGYSASEHSSTNAPIDGTSQSQNDTLVCNTAARVWAAGQMSCQVINPTLQALYPLSSNLNILRTLQPSLTPIPNTTAFGAQNTIFGQLFYAGVEQFFCKADSCTQDLTSGGTGSADWNCQNLACTCRPGTTFCGGVSAINLTATINSLDGTLGVTCDAPDNSTNTAKCAFQQSVLQSLFGSSGLTLTGCTFGECVRQSVIDETGSSSSSGKNSGGSSLSGGVIAGLAVIVALVLLALLLLAFGIVKQRSARRSGLEGGTEKTGGVGVHWDDINYIIPHSSGLLATYKSLNPFARQSYNVNGAMSDQTILGGISGRVEPGQIMAILGPSGAGKTTLIEILAGKSKSGQTTGRVAFPSSTNSRPRIGFVPQQDILPPTLTVFEALFFAARLRLPESISDVEKQARVEGVMDILGIAALRDVRIGYAGEGGGGGRVRGISGGEMRRVSIGLELVAKPDVLILDEPTSGLDSVSASKVAQVLHDVAHDTENPTAVIASIHQPSSQLYQTFDIILVLAHGQAIYSGPGSFAPVDYFNQHAAIPKYKEGYNVADYLLEVASDPPVSLFQMSGPIQSTVVAGSNNQGEANVAEKGVIQANGLGGSKRDNIQRRSGSLLRGRYAATFLTQLEVLSGREWKILRRDKTLFWTHVSVACVLGIFCGGLYFHTNTTIAGFQSRVGCLFFLGALIAFSSLSALYNVVEIRPLFLRERSSSYYSPTAWLLSRFLFDVIPLRLIPTIIVSTITYWMAGLAADAAHFFKFLFILVLYTLAMTLFNFLLATLFHNGGVAILLSALSALYQMTFAGFFVHLNSIPPVLRWLQWLCPLKYTLEALSVNEVGSGLMIQDTLQGVPVDVSASLIMNLLFGFGSNNYYRDVLVLFAYIAGFGLGVIGVVWLKVHERR</sequence>
<dbReference type="GO" id="GO:0005524">
    <property type="term" value="F:ATP binding"/>
    <property type="evidence" value="ECO:0007669"/>
    <property type="project" value="UniProtKB-KW"/>
</dbReference>
<feature type="transmembrane region" description="Helical" evidence="8">
    <location>
        <begin position="817"/>
        <end position="844"/>
    </location>
</feature>
<dbReference type="EMBL" id="KN832979">
    <property type="protein sequence ID" value="KIM87400.1"/>
    <property type="molecule type" value="Genomic_DNA"/>
</dbReference>
<dbReference type="SMART" id="SM00382">
    <property type="entry name" value="AAA"/>
    <property type="match status" value="1"/>
</dbReference>
<evidence type="ECO:0000313" key="12">
    <source>
        <dbReference type="Proteomes" id="UP000054166"/>
    </source>
</evidence>
<evidence type="ECO:0000256" key="6">
    <source>
        <dbReference type="ARBA" id="ARBA00022989"/>
    </source>
</evidence>
<reference evidence="12" key="2">
    <citation type="submission" date="2015-01" db="EMBL/GenBank/DDBJ databases">
        <title>Evolutionary Origins and Diversification of the Mycorrhizal Mutualists.</title>
        <authorList>
            <consortium name="DOE Joint Genome Institute"/>
            <consortium name="Mycorrhizal Genomics Consortium"/>
            <person name="Kohler A."/>
            <person name="Kuo A."/>
            <person name="Nagy L.G."/>
            <person name="Floudas D."/>
            <person name="Copeland A."/>
            <person name="Barry K.W."/>
            <person name="Cichocki N."/>
            <person name="Veneault-Fourrey C."/>
            <person name="LaButti K."/>
            <person name="Lindquist E.A."/>
            <person name="Lipzen A."/>
            <person name="Lundell T."/>
            <person name="Morin E."/>
            <person name="Murat C."/>
            <person name="Riley R."/>
            <person name="Ohm R."/>
            <person name="Sun H."/>
            <person name="Tunlid A."/>
            <person name="Henrissat B."/>
            <person name="Grigoriev I.V."/>
            <person name="Hibbett D.S."/>
            <person name="Martin F."/>
        </authorList>
    </citation>
    <scope>NUCLEOTIDE SEQUENCE [LARGE SCALE GENOMIC DNA]</scope>
    <source>
        <strain evidence="12">F 1598</strain>
    </source>
</reference>
<dbReference type="InterPro" id="IPR003593">
    <property type="entry name" value="AAA+_ATPase"/>
</dbReference>
<dbReference type="SUPFAM" id="SSF52540">
    <property type="entry name" value="P-loop containing nucleoside triphosphate hydrolases"/>
    <property type="match status" value="1"/>
</dbReference>
<protein>
    <recommendedName>
        <fullName evidence="10">ABC transporter domain-containing protein</fullName>
    </recommendedName>
</protein>
<dbReference type="InterPro" id="IPR013525">
    <property type="entry name" value="ABC2_TM"/>
</dbReference>
<evidence type="ECO:0000256" key="2">
    <source>
        <dbReference type="ARBA" id="ARBA00022448"/>
    </source>
</evidence>
<dbReference type="InterPro" id="IPR027417">
    <property type="entry name" value="P-loop_NTPase"/>
</dbReference>
<keyword evidence="2" id="KW-0813">Transport</keyword>
<dbReference type="PANTHER" id="PTHR48041">
    <property type="entry name" value="ABC TRANSPORTER G FAMILY MEMBER 28"/>
    <property type="match status" value="1"/>
</dbReference>
<feature type="transmembrane region" description="Helical" evidence="8">
    <location>
        <begin position="856"/>
        <end position="878"/>
    </location>
</feature>
<evidence type="ECO:0000256" key="3">
    <source>
        <dbReference type="ARBA" id="ARBA00022692"/>
    </source>
</evidence>
<feature type="transmembrane region" description="Helical" evidence="8">
    <location>
        <begin position="772"/>
        <end position="796"/>
    </location>
</feature>
<gene>
    <name evidence="11" type="ORF">PILCRDRAFT_814917</name>
</gene>
<feature type="transmembrane region" description="Helical" evidence="8">
    <location>
        <begin position="971"/>
        <end position="991"/>
    </location>
</feature>
<organism evidence="11 12">
    <name type="scientific">Piloderma croceum (strain F 1598)</name>
    <dbReference type="NCBI Taxonomy" id="765440"/>
    <lineage>
        <taxon>Eukaryota</taxon>
        <taxon>Fungi</taxon>
        <taxon>Dikarya</taxon>
        <taxon>Basidiomycota</taxon>
        <taxon>Agaricomycotina</taxon>
        <taxon>Agaricomycetes</taxon>
        <taxon>Agaricomycetidae</taxon>
        <taxon>Atheliales</taxon>
        <taxon>Atheliaceae</taxon>
        <taxon>Piloderma</taxon>
    </lineage>
</organism>
<evidence type="ECO:0000256" key="7">
    <source>
        <dbReference type="ARBA" id="ARBA00023136"/>
    </source>
</evidence>
<dbReference type="Pfam" id="PF01061">
    <property type="entry name" value="ABC2_membrane"/>
    <property type="match status" value="1"/>
</dbReference>
<accession>A0A0C3FT56</accession>
<dbReference type="HOGENOM" id="CLU_000604_57_1_1"/>
<dbReference type="AlphaFoldDB" id="A0A0C3FT56"/>
<evidence type="ECO:0000256" key="8">
    <source>
        <dbReference type="SAM" id="Phobius"/>
    </source>
</evidence>
<feature type="domain" description="ABC transporter" evidence="10">
    <location>
        <begin position="395"/>
        <end position="640"/>
    </location>
</feature>
<dbReference type="Pfam" id="PF00005">
    <property type="entry name" value="ABC_tran"/>
    <property type="match status" value="1"/>
</dbReference>
<keyword evidence="5" id="KW-0067">ATP-binding</keyword>
<feature type="transmembrane region" description="Helical" evidence="8">
    <location>
        <begin position="740"/>
        <end position="760"/>
    </location>
</feature>
<keyword evidence="9" id="KW-0732">Signal</keyword>
<evidence type="ECO:0000313" key="11">
    <source>
        <dbReference type="EMBL" id="KIM87400.1"/>
    </source>
</evidence>
<reference evidence="11 12" key="1">
    <citation type="submission" date="2014-04" db="EMBL/GenBank/DDBJ databases">
        <authorList>
            <consortium name="DOE Joint Genome Institute"/>
            <person name="Kuo A."/>
            <person name="Tarkka M."/>
            <person name="Buscot F."/>
            <person name="Kohler A."/>
            <person name="Nagy L.G."/>
            <person name="Floudas D."/>
            <person name="Copeland A."/>
            <person name="Barry K.W."/>
            <person name="Cichocki N."/>
            <person name="Veneault-Fourrey C."/>
            <person name="LaButti K."/>
            <person name="Lindquist E.A."/>
            <person name="Lipzen A."/>
            <person name="Lundell T."/>
            <person name="Morin E."/>
            <person name="Murat C."/>
            <person name="Sun H."/>
            <person name="Tunlid A."/>
            <person name="Henrissat B."/>
            <person name="Grigoriev I.V."/>
            <person name="Hibbett D.S."/>
            <person name="Martin F."/>
            <person name="Nordberg H.P."/>
            <person name="Cantor M.N."/>
            <person name="Hua S.X."/>
        </authorList>
    </citation>
    <scope>NUCLEOTIDE SEQUENCE [LARGE SCALE GENOMIC DNA]</scope>
    <source>
        <strain evidence="11 12">F 1598</strain>
    </source>
</reference>
<evidence type="ECO:0000259" key="10">
    <source>
        <dbReference type="PROSITE" id="PS50893"/>
    </source>
</evidence>
<dbReference type="STRING" id="765440.A0A0C3FT56"/>
<keyword evidence="7 8" id="KW-0472">Membrane</keyword>
<evidence type="ECO:0000256" key="1">
    <source>
        <dbReference type="ARBA" id="ARBA00004141"/>
    </source>
</evidence>
<feature type="transmembrane region" description="Helical" evidence="8">
    <location>
        <begin position="323"/>
        <end position="346"/>
    </location>
</feature>
<keyword evidence="4" id="KW-0547">Nucleotide-binding</keyword>
<dbReference type="Proteomes" id="UP000054166">
    <property type="component" value="Unassembled WGS sequence"/>
</dbReference>
<feature type="signal peptide" evidence="9">
    <location>
        <begin position="1"/>
        <end position="19"/>
    </location>
</feature>
<keyword evidence="3 8" id="KW-0812">Transmembrane</keyword>
<proteinExistence type="predicted"/>
<dbReference type="GO" id="GO:0016887">
    <property type="term" value="F:ATP hydrolysis activity"/>
    <property type="evidence" value="ECO:0007669"/>
    <property type="project" value="InterPro"/>
</dbReference>
<dbReference type="Gene3D" id="3.40.50.300">
    <property type="entry name" value="P-loop containing nucleotide triphosphate hydrolases"/>
    <property type="match status" value="1"/>
</dbReference>
<feature type="transmembrane region" description="Helical" evidence="8">
    <location>
        <begin position="885"/>
        <end position="905"/>
    </location>
</feature>
<keyword evidence="12" id="KW-1185">Reference proteome</keyword>
<evidence type="ECO:0000256" key="4">
    <source>
        <dbReference type="ARBA" id="ARBA00022741"/>
    </source>
</evidence>
<dbReference type="GO" id="GO:0140359">
    <property type="term" value="F:ABC-type transporter activity"/>
    <property type="evidence" value="ECO:0007669"/>
    <property type="project" value="InterPro"/>
</dbReference>